<dbReference type="PRINTS" id="PR01415">
    <property type="entry name" value="ANKYRIN"/>
</dbReference>
<protein>
    <submittedName>
        <fullName evidence="4">Ankyrin repeat domain-containing protein</fullName>
    </submittedName>
</protein>
<dbReference type="RefSeq" id="WP_162354911.1">
    <property type="nucleotide sequence ID" value="NZ_CP048209.1"/>
</dbReference>
<keyword evidence="2 3" id="KW-0040">ANK repeat</keyword>
<keyword evidence="5" id="KW-1185">Reference proteome</keyword>
<dbReference type="InterPro" id="IPR036770">
    <property type="entry name" value="Ankyrin_rpt-contain_sf"/>
</dbReference>
<dbReference type="Gene3D" id="1.25.40.20">
    <property type="entry name" value="Ankyrin repeat-containing domain"/>
    <property type="match status" value="2"/>
</dbReference>
<proteinExistence type="predicted"/>
<dbReference type="SUPFAM" id="SSF48403">
    <property type="entry name" value="Ankyrin repeat"/>
    <property type="match status" value="1"/>
</dbReference>
<evidence type="ECO:0000256" key="1">
    <source>
        <dbReference type="ARBA" id="ARBA00022737"/>
    </source>
</evidence>
<feature type="repeat" description="ANK" evidence="3">
    <location>
        <begin position="194"/>
        <end position="226"/>
    </location>
</feature>
<gene>
    <name evidence="4" type="ORF">GXP70_01820</name>
</gene>
<feature type="repeat" description="ANK" evidence="3">
    <location>
        <begin position="231"/>
        <end position="263"/>
    </location>
</feature>
<dbReference type="GO" id="GO:0005737">
    <property type="term" value="C:cytoplasm"/>
    <property type="evidence" value="ECO:0007669"/>
    <property type="project" value="TreeGrafter"/>
</dbReference>
<dbReference type="PANTHER" id="PTHR23206:SF7">
    <property type="entry name" value="PROTEIN KINASE DOMAIN-CONTAINING PROTEIN"/>
    <property type="match status" value="1"/>
</dbReference>
<reference evidence="4 5" key="1">
    <citation type="submission" date="2020-01" db="EMBL/GenBank/DDBJ databases">
        <title>Paenibacillus sp. nov., isolated from tomato rhizosphere.</title>
        <authorList>
            <person name="Weon H.-Y."/>
            <person name="Lee S.A."/>
        </authorList>
    </citation>
    <scope>NUCLEOTIDE SEQUENCE [LARGE SCALE GENOMIC DNA]</scope>
    <source>
        <strain evidence="4 5">12200R-189</strain>
    </source>
</reference>
<keyword evidence="1" id="KW-0677">Repeat</keyword>
<dbReference type="InterPro" id="IPR051631">
    <property type="entry name" value="Ankyrin-KH/SAM_domain"/>
</dbReference>
<organism evidence="4 5">
    <name type="scientific">Paenibacillus lycopersici</name>
    <dbReference type="NCBI Taxonomy" id="2704462"/>
    <lineage>
        <taxon>Bacteria</taxon>
        <taxon>Bacillati</taxon>
        <taxon>Bacillota</taxon>
        <taxon>Bacilli</taxon>
        <taxon>Bacillales</taxon>
        <taxon>Paenibacillaceae</taxon>
        <taxon>Paenibacillus</taxon>
    </lineage>
</organism>
<dbReference type="PROSITE" id="PS50297">
    <property type="entry name" value="ANK_REP_REGION"/>
    <property type="match status" value="3"/>
</dbReference>
<evidence type="ECO:0000256" key="3">
    <source>
        <dbReference type="PROSITE-ProRule" id="PRU00023"/>
    </source>
</evidence>
<dbReference type="InterPro" id="IPR002110">
    <property type="entry name" value="Ankyrin_rpt"/>
</dbReference>
<dbReference type="Proteomes" id="UP000476064">
    <property type="component" value="Chromosome"/>
</dbReference>
<evidence type="ECO:0000256" key="2">
    <source>
        <dbReference type="ARBA" id="ARBA00023043"/>
    </source>
</evidence>
<dbReference type="AlphaFoldDB" id="A0A6C0FTR0"/>
<dbReference type="Pfam" id="PF12796">
    <property type="entry name" value="Ank_2"/>
    <property type="match status" value="1"/>
</dbReference>
<feature type="repeat" description="ANK" evidence="3">
    <location>
        <begin position="100"/>
        <end position="132"/>
    </location>
</feature>
<dbReference type="EMBL" id="CP048209">
    <property type="protein sequence ID" value="QHT58841.1"/>
    <property type="molecule type" value="Genomic_DNA"/>
</dbReference>
<dbReference type="PROSITE" id="PS50088">
    <property type="entry name" value="ANK_REPEAT"/>
    <property type="match status" value="4"/>
</dbReference>
<feature type="repeat" description="ANK" evidence="3">
    <location>
        <begin position="158"/>
        <end position="190"/>
    </location>
</feature>
<sequence length="286" mass="30188">MSPKSKKSMVLSIRLDAAALEAVDLLVESGLESNRSRAVSHLLNVGLGASEELLVKARSLADQVKRLRGEMVDAVKGGQLEKVTALLGQDASLANARNDDGETAVLMAAYYRAPAIKQLLLDHGAELSVHEAAAVGSLQRVAEWLAQSPELLGSYSGDGYTLLGLAAHFGSEETVQYLLAQGADVNARSRDGNLNNMAIHAAIAGNYESVVKLLLAHGADVNAVCRGKWRQGYTALHVAAYFGRNAMIPLLLAAGADRAALTDEGRTAAELAVMREHPDTAALLQA</sequence>
<dbReference type="KEGG" id="plyc:GXP70_01820"/>
<evidence type="ECO:0000313" key="4">
    <source>
        <dbReference type="EMBL" id="QHT58841.1"/>
    </source>
</evidence>
<evidence type="ECO:0000313" key="5">
    <source>
        <dbReference type="Proteomes" id="UP000476064"/>
    </source>
</evidence>
<dbReference type="PANTHER" id="PTHR23206">
    <property type="entry name" value="MASK PROTEIN"/>
    <property type="match status" value="1"/>
</dbReference>
<dbReference type="Pfam" id="PF13857">
    <property type="entry name" value="Ank_5"/>
    <property type="match status" value="1"/>
</dbReference>
<name>A0A6C0FTR0_9BACL</name>
<dbReference type="SMART" id="SM00248">
    <property type="entry name" value="ANK"/>
    <property type="match status" value="4"/>
</dbReference>
<accession>A0A6C0FTR0</accession>